<dbReference type="SUPFAM" id="SSF89095">
    <property type="entry name" value="GatB/YqeY motif"/>
    <property type="match status" value="1"/>
</dbReference>
<name>A0AAE8YU77_9CAUD</name>
<dbReference type="InterPro" id="IPR042184">
    <property type="entry name" value="YqeY/Aim41_N"/>
</dbReference>
<dbReference type="Gene3D" id="1.10.10.410">
    <property type="match status" value="1"/>
</dbReference>
<proteinExistence type="predicted"/>
<protein>
    <submittedName>
        <fullName evidence="1">GatB/YqeY domain-containing protein</fullName>
    </submittedName>
</protein>
<gene>
    <name evidence="1" type="ORF">SOPHRITA_175</name>
</gene>
<organism evidence="1 2">
    <name type="scientific">Bacillus phage vB_BanS_Sophrita</name>
    <dbReference type="NCBI Taxonomy" id="2894790"/>
    <lineage>
        <taxon>Viruses</taxon>
        <taxon>Duplodnaviria</taxon>
        <taxon>Heunggongvirae</taxon>
        <taxon>Uroviricota</taxon>
        <taxon>Caudoviricetes</taxon>
        <taxon>Joanripponvirinae</taxon>
        <taxon>Sophritavirus</taxon>
        <taxon>Sophritavirus sophrita</taxon>
    </lineage>
</organism>
<reference evidence="1" key="1">
    <citation type="submission" date="2021-10" db="EMBL/GenBank/DDBJ databases">
        <authorList>
            <person name="Lavering E.D."/>
            <person name="James R."/>
            <person name="Fairholm J.D."/>
            <person name="Ogilvie B.H."/>
            <person name="Thurgood T.L."/>
            <person name="Robison R.A."/>
            <person name="Grose J.H."/>
        </authorList>
    </citation>
    <scope>NUCLEOTIDE SEQUENCE</scope>
</reference>
<keyword evidence="2" id="KW-1185">Reference proteome</keyword>
<dbReference type="InterPro" id="IPR003789">
    <property type="entry name" value="Asn/Gln_tRNA_amidoTrase-B-like"/>
</dbReference>
<evidence type="ECO:0000313" key="2">
    <source>
        <dbReference type="Proteomes" id="UP000827460"/>
    </source>
</evidence>
<dbReference type="InterPro" id="IPR019004">
    <property type="entry name" value="YqeY/Aim41"/>
</dbReference>
<dbReference type="PANTHER" id="PTHR28055:SF1">
    <property type="entry name" value="ALTERED INHERITANCE OF MITOCHONDRIA PROTEIN 41, MITOCHONDRIAL"/>
    <property type="match status" value="1"/>
</dbReference>
<accession>A0AAE8YU77</accession>
<sequence>MTNLKNNDILVLQTRKGIDKMIKQIKADLVKAMKEKNESKKSILRMLIALLEKEKVEFKLETIDQLSEAQVITVVGRMSKALDHEIEEYQKVGRTTEIQEAEKIILGKYLPKQLRKDEIEAEVIHTLDLVDKGELADVNKAKGYLAKKLKGKADMKQVIEMLMQKAKK</sequence>
<dbReference type="InterPro" id="IPR023168">
    <property type="entry name" value="GatB_Yqey_C_2"/>
</dbReference>
<dbReference type="EMBL" id="OK499991">
    <property type="protein sequence ID" value="UGO50766.1"/>
    <property type="molecule type" value="Genomic_DNA"/>
</dbReference>
<dbReference type="Proteomes" id="UP000827460">
    <property type="component" value="Segment"/>
</dbReference>
<dbReference type="Gene3D" id="1.10.1510.10">
    <property type="entry name" value="Uncharacterised protein YqeY/AIM41 PF09424, N-terminal domain"/>
    <property type="match status" value="1"/>
</dbReference>
<dbReference type="PANTHER" id="PTHR28055">
    <property type="entry name" value="ALTERED INHERITANCE OF MITOCHONDRIA PROTEIN 41, MITOCHONDRIAL"/>
    <property type="match status" value="1"/>
</dbReference>
<evidence type="ECO:0000313" key="1">
    <source>
        <dbReference type="EMBL" id="UGO50766.1"/>
    </source>
</evidence>
<dbReference type="Pfam" id="PF09424">
    <property type="entry name" value="YqeY"/>
    <property type="match status" value="1"/>
</dbReference>
<dbReference type="GO" id="GO:0016884">
    <property type="term" value="F:carbon-nitrogen ligase activity, with glutamine as amido-N-donor"/>
    <property type="evidence" value="ECO:0007669"/>
    <property type="project" value="InterPro"/>
</dbReference>